<dbReference type="EMBL" id="FMAR01000010">
    <property type="protein sequence ID" value="SCC47397.1"/>
    <property type="molecule type" value="Genomic_DNA"/>
</dbReference>
<feature type="transmembrane region" description="Helical" evidence="1">
    <location>
        <begin position="186"/>
        <end position="208"/>
    </location>
</feature>
<name>A0A1C4EUS6_9BACT</name>
<evidence type="ECO:0000259" key="2">
    <source>
        <dbReference type="PROSITE" id="PS51468"/>
    </source>
</evidence>
<feature type="transmembrane region" description="Helical" evidence="1">
    <location>
        <begin position="64"/>
        <end position="84"/>
    </location>
</feature>
<feature type="transmembrane region" description="Helical" evidence="1">
    <location>
        <begin position="96"/>
        <end position="117"/>
    </location>
</feature>
<dbReference type="PROSITE" id="PS51468">
    <property type="entry name" value="VIT"/>
    <property type="match status" value="1"/>
</dbReference>
<gene>
    <name evidence="3" type="ORF">GA0116948_11021</name>
</gene>
<dbReference type="Proteomes" id="UP000242818">
    <property type="component" value="Unassembled WGS sequence"/>
</dbReference>
<accession>A0A1C4EUS6</accession>
<dbReference type="STRING" id="1335309.GA0116948_11021"/>
<dbReference type="AlphaFoldDB" id="A0A1C4EUS6"/>
<dbReference type="Pfam" id="PF08487">
    <property type="entry name" value="VIT"/>
    <property type="match status" value="1"/>
</dbReference>
<proteinExistence type="predicted"/>
<keyword evidence="4" id="KW-1185">Reference proteome</keyword>
<sequence length="648" mass="73482">MKKTFPRPKSWPFITGLSSIVLSLVLFLFPFSHKPDGLCLLHFSISVIYGIYLFIVYRRHKNDTHYFGMACWLVLCLISCYALNREMNILNTPTLWFGILQAIAGASLLSYAWISYLPQWGRQVLLFIAGISLMVFLYLACYLLPLYGISVAIFFVLGISLHTFVPLCCCIFIYYMLRKTATTWRLAASFFSGAGVVLLLCIAHIIWWNQETKSMNLAYQRTLVKSGNMLPPWMSVSQQLPQNLLTKRILETDLVYEVPDLSNGYSFWEMPHRSYDEPLQHDPLIMMSSLFSGPLSIPEDDRISMLESLYNKRHAAQERLWSGKGLQTTFVNTAVQLWPALHLAYTEMNVSVRNNQRYSWSAGEAIYTFHVPEGGVATSLSLWIDGKESKGILTSKEKADSAYKTIVNVERRDPSVVHWQEGNTVTVRVFPVAANSERMFKIGISSPLPVHGQELSYTPIYFEGPSAWQAHEDVSISLQQDAPHFTPPAGFSQTCPQQFKRSGRYLDDWTCTFNAPPLDERGFVFNDNLYTLKPLPGNAEAVVTKTVYLDINASWSQAECEQVFELVKDRPVFVSPGNEEPLKRITAQNKSALFGQLRRNHFSLFPFYEIPDAATALVVTKNDGITPSLKDLQHAGLLNRVCLLITTY</sequence>
<dbReference type="InterPro" id="IPR031005">
    <property type="entry name" value="Sorted_by_XrtN"/>
</dbReference>
<feature type="transmembrane region" description="Helical" evidence="1">
    <location>
        <begin position="124"/>
        <end position="145"/>
    </location>
</feature>
<feature type="domain" description="VIT" evidence="2">
    <location>
        <begin position="314"/>
        <end position="446"/>
    </location>
</feature>
<dbReference type="RefSeq" id="WP_089713292.1">
    <property type="nucleotide sequence ID" value="NZ_FMAR01000010.1"/>
</dbReference>
<reference evidence="3 4" key="1">
    <citation type="submission" date="2016-08" db="EMBL/GenBank/DDBJ databases">
        <authorList>
            <person name="Seilhamer J.J."/>
        </authorList>
    </citation>
    <scope>NUCLEOTIDE SEQUENCE [LARGE SCALE GENOMIC DNA]</scope>
    <source>
        <strain evidence="3 4">A37T2</strain>
    </source>
</reference>
<evidence type="ECO:0000313" key="3">
    <source>
        <dbReference type="EMBL" id="SCC47397.1"/>
    </source>
</evidence>
<keyword evidence="1" id="KW-1133">Transmembrane helix</keyword>
<feature type="transmembrane region" description="Helical" evidence="1">
    <location>
        <begin position="151"/>
        <end position="174"/>
    </location>
</feature>
<protein>
    <submittedName>
        <fullName evidence="3">XrtN system VIT domain protein</fullName>
    </submittedName>
</protein>
<keyword evidence="1" id="KW-0812">Transmembrane</keyword>
<dbReference type="OrthoDB" id="1801976at2"/>
<evidence type="ECO:0000313" key="4">
    <source>
        <dbReference type="Proteomes" id="UP000242818"/>
    </source>
</evidence>
<dbReference type="NCBIfam" id="TIGR04477">
    <property type="entry name" value="sorted_by_XrtN"/>
    <property type="match status" value="1"/>
</dbReference>
<organism evidence="3 4">
    <name type="scientific">Chitinophaga costaii</name>
    <dbReference type="NCBI Taxonomy" id="1335309"/>
    <lineage>
        <taxon>Bacteria</taxon>
        <taxon>Pseudomonadati</taxon>
        <taxon>Bacteroidota</taxon>
        <taxon>Chitinophagia</taxon>
        <taxon>Chitinophagales</taxon>
        <taxon>Chitinophagaceae</taxon>
        <taxon>Chitinophaga</taxon>
    </lineage>
</organism>
<evidence type="ECO:0000256" key="1">
    <source>
        <dbReference type="SAM" id="Phobius"/>
    </source>
</evidence>
<feature type="transmembrane region" description="Helical" evidence="1">
    <location>
        <begin position="12"/>
        <end position="31"/>
    </location>
</feature>
<keyword evidence="1" id="KW-0472">Membrane</keyword>
<dbReference type="InterPro" id="IPR013694">
    <property type="entry name" value="VIT"/>
</dbReference>
<feature type="transmembrane region" description="Helical" evidence="1">
    <location>
        <begin position="37"/>
        <end position="57"/>
    </location>
</feature>